<dbReference type="InterPro" id="IPR010270">
    <property type="entry name" value="Phage_P2_GpM"/>
</dbReference>
<organism evidence="1 2">
    <name type="scientific">Wohlfahrtiimonas larvae</name>
    <dbReference type="NCBI Taxonomy" id="1157986"/>
    <lineage>
        <taxon>Bacteria</taxon>
        <taxon>Pseudomonadati</taxon>
        <taxon>Pseudomonadota</taxon>
        <taxon>Gammaproteobacteria</taxon>
        <taxon>Cardiobacteriales</taxon>
        <taxon>Ignatzschineriaceae</taxon>
        <taxon>Wohlfahrtiimonas</taxon>
    </lineage>
</organism>
<gene>
    <name evidence="1" type="primary">gpM_2</name>
    <name evidence="1" type="ORF">GCM10023338_23510</name>
</gene>
<sequence>MMSSVFAKIKAEKLAQKLGAKAEDQASHEIDNPVLTALLNDFRADLQKQHSLESKSAKAEFKASRLDHYRDWVNGILANEAMPYDKITTEMAVWSIDAGDLDYAIQIADYMLSGDHPMPPVFEEKTASALLRLFNQQADIATFEQLKSIEKIFIAQDVKDDLRAKLYRKIGEHLVESDPKEALHYWDNALELDKEVGVKTKADQLRKKVEEPVIEEQSEDG</sequence>
<name>A0ABP9N073_9GAMM</name>
<evidence type="ECO:0000313" key="2">
    <source>
        <dbReference type="Proteomes" id="UP001500631"/>
    </source>
</evidence>
<dbReference type="EMBL" id="BAABKE010000011">
    <property type="protein sequence ID" value="GAA5104187.1"/>
    <property type="molecule type" value="Genomic_DNA"/>
</dbReference>
<dbReference type="RefSeq" id="WP_345668196.1">
    <property type="nucleotide sequence ID" value="NZ_BAABKE010000011.1"/>
</dbReference>
<evidence type="ECO:0000313" key="1">
    <source>
        <dbReference type="EMBL" id="GAA5104187.1"/>
    </source>
</evidence>
<dbReference type="Pfam" id="PF05944">
    <property type="entry name" value="Phage_term_smal"/>
    <property type="match status" value="1"/>
</dbReference>
<comment type="caution">
    <text evidence="1">The sequence shown here is derived from an EMBL/GenBank/DDBJ whole genome shotgun (WGS) entry which is preliminary data.</text>
</comment>
<dbReference type="Proteomes" id="UP001500631">
    <property type="component" value="Unassembled WGS sequence"/>
</dbReference>
<accession>A0ABP9N073</accession>
<protein>
    <submittedName>
        <fullName evidence="1">Phage terminase small subunit</fullName>
    </submittedName>
</protein>
<proteinExistence type="predicted"/>
<reference evidence="2" key="1">
    <citation type="journal article" date="2019" name="Int. J. Syst. Evol. Microbiol.">
        <title>The Global Catalogue of Microorganisms (GCM) 10K type strain sequencing project: providing services to taxonomists for standard genome sequencing and annotation.</title>
        <authorList>
            <consortium name="The Broad Institute Genomics Platform"/>
            <consortium name="The Broad Institute Genome Sequencing Center for Infectious Disease"/>
            <person name="Wu L."/>
            <person name="Ma J."/>
        </authorList>
    </citation>
    <scope>NUCLEOTIDE SEQUENCE [LARGE SCALE GENOMIC DNA]</scope>
    <source>
        <strain evidence="2">JCM 18424</strain>
    </source>
</reference>
<keyword evidence="2" id="KW-1185">Reference proteome</keyword>